<dbReference type="PROSITE" id="PS01278">
    <property type="entry name" value="MTTASE_RADICAL"/>
    <property type="match status" value="1"/>
</dbReference>
<dbReference type="SFLD" id="SFLDG01082">
    <property type="entry name" value="B12-binding_domain_containing"/>
    <property type="match status" value="1"/>
</dbReference>
<reference evidence="12 13" key="1">
    <citation type="submission" date="2024-09" db="EMBL/GenBank/DDBJ databases">
        <authorList>
            <person name="Sun Q."/>
            <person name="Mori K."/>
        </authorList>
    </citation>
    <scope>NUCLEOTIDE SEQUENCE [LARGE SCALE GENOMIC DNA]</scope>
    <source>
        <strain evidence="12 13">ATCC 51272</strain>
    </source>
</reference>
<comment type="subcellular location">
    <subcellularLocation>
        <location evidence="8">Cytoplasm</location>
    </subcellularLocation>
</comment>
<feature type="binding site" evidence="8">
    <location>
        <position position="165"/>
    </location>
    <ligand>
        <name>[4Fe-4S] cluster</name>
        <dbReference type="ChEBI" id="CHEBI:49883"/>
        <label>2</label>
        <note>4Fe-4S-S-AdoMet</note>
    </ligand>
</feature>
<dbReference type="Gene3D" id="3.80.30.20">
    <property type="entry name" value="tm_1862 like domain"/>
    <property type="match status" value="1"/>
</dbReference>
<feature type="binding site" evidence="8">
    <location>
        <position position="51"/>
    </location>
    <ligand>
        <name>[4Fe-4S] cluster</name>
        <dbReference type="ChEBI" id="CHEBI:49883"/>
        <label>1</label>
    </ligand>
</feature>
<feature type="binding site" evidence="8">
    <location>
        <position position="85"/>
    </location>
    <ligand>
        <name>[4Fe-4S] cluster</name>
        <dbReference type="ChEBI" id="CHEBI:49883"/>
        <label>1</label>
    </ligand>
</feature>
<dbReference type="PANTHER" id="PTHR43837">
    <property type="entry name" value="RIBOSOMAL PROTEIN S12 METHYLTHIOTRANSFERASE RIMO"/>
    <property type="match status" value="1"/>
</dbReference>
<dbReference type="InterPro" id="IPR005840">
    <property type="entry name" value="Ribosomal_uS12_MeSTrfase_RimO"/>
</dbReference>
<evidence type="ECO:0000259" key="9">
    <source>
        <dbReference type="PROSITE" id="PS50926"/>
    </source>
</evidence>
<feature type="binding site" evidence="8">
    <location>
        <position position="13"/>
    </location>
    <ligand>
        <name>[4Fe-4S] cluster</name>
        <dbReference type="ChEBI" id="CHEBI:49883"/>
        <label>1</label>
    </ligand>
</feature>
<gene>
    <name evidence="8 12" type="primary">rimO</name>
    <name evidence="12" type="ORF">ACFFK8_06835</name>
</gene>
<evidence type="ECO:0000256" key="3">
    <source>
        <dbReference type="ARBA" id="ARBA00022679"/>
    </source>
</evidence>
<feature type="binding site" evidence="8">
    <location>
        <position position="158"/>
    </location>
    <ligand>
        <name>[4Fe-4S] cluster</name>
        <dbReference type="ChEBI" id="CHEBI:49883"/>
        <label>2</label>
        <note>4Fe-4S-S-AdoMet</note>
    </ligand>
</feature>
<comment type="caution">
    <text evidence="12">The sequence shown here is derived from an EMBL/GenBank/DDBJ whole genome shotgun (WGS) entry which is preliminary data.</text>
</comment>
<keyword evidence="4 8" id="KW-0949">S-adenosyl-L-methionine</keyword>
<dbReference type="SUPFAM" id="SSF102114">
    <property type="entry name" value="Radical SAM enzymes"/>
    <property type="match status" value="1"/>
</dbReference>
<keyword evidence="6 8" id="KW-0408">Iron</keyword>
<evidence type="ECO:0000256" key="2">
    <source>
        <dbReference type="ARBA" id="ARBA00022490"/>
    </source>
</evidence>
<evidence type="ECO:0000256" key="8">
    <source>
        <dbReference type="HAMAP-Rule" id="MF_01865"/>
    </source>
</evidence>
<evidence type="ECO:0000259" key="10">
    <source>
        <dbReference type="PROSITE" id="PS51449"/>
    </source>
</evidence>
<keyword evidence="7 8" id="KW-0411">Iron-sulfur</keyword>
<comment type="similarity">
    <text evidence="8">Belongs to the methylthiotransferase family. RimO subfamily.</text>
</comment>
<dbReference type="SFLD" id="SFLDG01061">
    <property type="entry name" value="methylthiotransferase"/>
    <property type="match status" value="1"/>
</dbReference>
<keyword evidence="3 8" id="KW-0808">Transferase</keyword>
<dbReference type="InterPro" id="IPR013848">
    <property type="entry name" value="Methylthiotransferase_N"/>
</dbReference>
<dbReference type="Gene3D" id="2.40.50.140">
    <property type="entry name" value="Nucleic acid-binding proteins"/>
    <property type="match status" value="1"/>
</dbReference>
<evidence type="ECO:0000256" key="7">
    <source>
        <dbReference type="ARBA" id="ARBA00023014"/>
    </source>
</evidence>
<dbReference type="SFLD" id="SFLDF00274">
    <property type="entry name" value="ribosomal_protein_S12_methylth"/>
    <property type="match status" value="1"/>
</dbReference>
<keyword evidence="1 8" id="KW-0004">4Fe-4S</keyword>
<comment type="cofactor">
    <cofactor evidence="8">
        <name>[4Fe-4S] cluster</name>
        <dbReference type="ChEBI" id="CHEBI:49883"/>
    </cofactor>
    <text evidence="8">Binds 2 [4Fe-4S] clusters. One cluster is coordinated with 3 cysteines and an exchangeable S-adenosyl-L-methionine.</text>
</comment>
<dbReference type="HAMAP" id="MF_01865">
    <property type="entry name" value="MTTase_RimO"/>
    <property type="match status" value="1"/>
</dbReference>
<dbReference type="GO" id="GO:0103039">
    <property type="term" value="F:protein methylthiotransferase activity"/>
    <property type="evidence" value="ECO:0007669"/>
    <property type="project" value="UniProtKB-EC"/>
</dbReference>
<dbReference type="PANTHER" id="PTHR43837:SF1">
    <property type="entry name" value="RIBOSOMAL PROTEIN US12 METHYLTHIOTRANSFERASE RIMO"/>
    <property type="match status" value="1"/>
</dbReference>
<dbReference type="NCBIfam" id="TIGR01125">
    <property type="entry name" value="30S ribosomal protein S12 methylthiotransferase RimO"/>
    <property type="match status" value="1"/>
</dbReference>
<dbReference type="Pfam" id="PF04055">
    <property type="entry name" value="Radical_SAM"/>
    <property type="match status" value="1"/>
</dbReference>
<evidence type="ECO:0000256" key="5">
    <source>
        <dbReference type="ARBA" id="ARBA00022723"/>
    </source>
</evidence>
<dbReference type="InterPro" id="IPR023404">
    <property type="entry name" value="rSAM_horseshoe"/>
</dbReference>
<evidence type="ECO:0000256" key="1">
    <source>
        <dbReference type="ARBA" id="ARBA00022485"/>
    </source>
</evidence>
<name>A0ABV5ZKQ1_9BACT</name>
<feature type="domain" description="TRAM" evidence="9">
    <location>
        <begin position="378"/>
        <end position="443"/>
    </location>
</feature>
<dbReference type="InterPro" id="IPR007197">
    <property type="entry name" value="rSAM"/>
</dbReference>
<accession>A0ABV5ZKQ1</accession>
<dbReference type="SFLD" id="SFLDS00029">
    <property type="entry name" value="Radical_SAM"/>
    <property type="match status" value="1"/>
</dbReference>
<evidence type="ECO:0000256" key="6">
    <source>
        <dbReference type="ARBA" id="ARBA00023004"/>
    </source>
</evidence>
<dbReference type="PROSITE" id="PS51449">
    <property type="entry name" value="MTTASE_N"/>
    <property type="match status" value="1"/>
</dbReference>
<dbReference type="Pfam" id="PF00919">
    <property type="entry name" value="UPF0004"/>
    <property type="match status" value="1"/>
</dbReference>
<evidence type="ECO:0000313" key="12">
    <source>
        <dbReference type="EMBL" id="MFB9897515.1"/>
    </source>
</evidence>
<dbReference type="InterPro" id="IPR058240">
    <property type="entry name" value="rSAM_sf"/>
</dbReference>
<dbReference type="CDD" id="cd01335">
    <property type="entry name" value="Radical_SAM"/>
    <property type="match status" value="1"/>
</dbReference>
<dbReference type="NCBIfam" id="TIGR00089">
    <property type="entry name" value="MiaB/RimO family radical SAM methylthiotransferase"/>
    <property type="match status" value="1"/>
</dbReference>
<dbReference type="EC" id="2.8.4.4" evidence="8"/>
<dbReference type="GO" id="GO:0005840">
    <property type="term" value="C:ribosome"/>
    <property type="evidence" value="ECO:0007669"/>
    <property type="project" value="UniProtKB-KW"/>
</dbReference>
<dbReference type="SMART" id="SM00729">
    <property type="entry name" value="Elp3"/>
    <property type="match status" value="1"/>
</dbReference>
<sequence>MKKNQIDIITMGCSKNLVDSERLIRLFEEAGYHCVHDAKRPQGEIAVINTCGFIESAKEESINTILEFVEAKNEGRLGQLFVMGCLSQRYQDELEKSIPEVDKFYGKFNFKQLLQDLGPARRTAEEMQTFTASRKRAGMGRTLTTPRHYAYVKIAEGCDRHCAYCAIPLITGRHVSRKMEDVLLEVEQLAAEGVKEFQIIEQELTYYGVDLYGKPRIAELVSRMADIKGVKWIRLHYAYPNQFPLELLDVMRDKPNVCKYLDIALQHISDHMLERMHRHVGKAETLALLEKIRAAVPGITLRTTLMVGFPGETDEDFRELVDFVREARFERMGAFAYSEEEGTYSAKHYADDVPEAVKSRRLDELMAVQQEISAEIEAAKVGQTFRVVIDRKEGDYYIGRTEACSPEVDPEVLIPAEKRRLRIGSFYDVKITDSDEFDLYGET</sequence>
<comment type="function">
    <text evidence="8">Catalyzes the methylthiolation of an aspartic acid residue of ribosomal protein uS12.</text>
</comment>
<dbReference type="InterPro" id="IPR005839">
    <property type="entry name" value="Methylthiotransferase"/>
</dbReference>
<proteinExistence type="inferred from homology"/>
<feature type="domain" description="Radical SAM core" evidence="11">
    <location>
        <begin position="144"/>
        <end position="375"/>
    </location>
</feature>
<keyword evidence="12" id="KW-0687">Ribonucleoprotein</keyword>
<dbReference type="Pfam" id="PF18693">
    <property type="entry name" value="TRAM_2"/>
    <property type="match status" value="1"/>
</dbReference>
<keyword evidence="13" id="KW-1185">Reference proteome</keyword>
<dbReference type="EMBL" id="JBHLZF010000002">
    <property type="protein sequence ID" value="MFB9897515.1"/>
    <property type="molecule type" value="Genomic_DNA"/>
</dbReference>
<evidence type="ECO:0000313" key="13">
    <source>
        <dbReference type="Proteomes" id="UP001589688"/>
    </source>
</evidence>
<dbReference type="PROSITE" id="PS50926">
    <property type="entry name" value="TRAM"/>
    <property type="match status" value="1"/>
</dbReference>
<feature type="domain" description="MTTase N-terminal" evidence="10">
    <location>
        <begin position="4"/>
        <end position="122"/>
    </location>
</feature>
<dbReference type="InterPro" id="IPR020612">
    <property type="entry name" value="Methylthiotransferase_CS"/>
</dbReference>
<dbReference type="Gene3D" id="3.40.50.12160">
    <property type="entry name" value="Methylthiotransferase, N-terminal domain"/>
    <property type="match status" value="1"/>
</dbReference>
<dbReference type="InterPro" id="IPR038135">
    <property type="entry name" value="Methylthiotransferase_N_sf"/>
</dbReference>
<protein>
    <recommendedName>
        <fullName evidence="8">Ribosomal protein uS12 methylthiotransferase RimO</fullName>
        <shortName evidence="8">uS12 MTTase</shortName>
        <shortName evidence="8">uS12 methylthiotransferase</shortName>
        <ecNumber evidence="8">2.8.4.4</ecNumber>
    </recommendedName>
    <alternativeName>
        <fullName evidence="8">Ribosomal protein uS12 (aspartate-C(3))-methylthiotransferase</fullName>
    </alternativeName>
    <alternativeName>
        <fullName evidence="8">Ribosome maturation factor RimO</fullName>
    </alternativeName>
</protein>
<evidence type="ECO:0000259" key="11">
    <source>
        <dbReference type="PROSITE" id="PS51918"/>
    </source>
</evidence>
<comment type="catalytic activity">
    <reaction evidence="8">
        <text>L-aspartate(89)-[ribosomal protein uS12]-hydrogen + (sulfur carrier)-SH + AH2 + 2 S-adenosyl-L-methionine = 3-methylsulfanyl-L-aspartate(89)-[ribosomal protein uS12]-hydrogen + (sulfur carrier)-H + 5'-deoxyadenosine + L-methionine + A + S-adenosyl-L-homocysteine + 2 H(+)</text>
        <dbReference type="Rhea" id="RHEA:37087"/>
        <dbReference type="Rhea" id="RHEA-COMP:10460"/>
        <dbReference type="Rhea" id="RHEA-COMP:10461"/>
        <dbReference type="Rhea" id="RHEA-COMP:14737"/>
        <dbReference type="Rhea" id="RHEA-COMP:14739"/>
        <dbReference type="ChEBI" id="CHEBI:13193"/>
        <dbReference type="ChEBI" id="CHEBI:15378"/>
        <dbReference type="ChEBI" id="CHEBI:17319"/>
        <dbReference type="ChEBI" id="CHEBI:17499"/>
        <dbReference type="ChEBI" id="CHEBI:29917"/>
        <dbReference type="ChEBI" id="CHEBI:29961"/>
        <dbReference type="ChEBI" id="CHEBI:57844"/>
        <dbReference type="ChEBI" id="CHEBI:57856"/>
        <dbReference type="ChEBI" id="CHEBI:59789"/>
        <dbReference type="ChEBI" id="CHEBI:64428"/>
        <dbReference type="ChEBI" id="CHEBI:73599"/>
        <dbReference type="EC" id="2.8.4.4"/>
    </reaction>
</comment>
<dbReference type="InterPro" id="IPR006638">
    <property type="entry name" value="Elp3/MiaA/NifB-like_rSAM"/>
</dbReference>
<evidence type="ECO:0000256" key="4">
    <source>
        <dbReference type="ARBA" id="ARBA00022691"/>
    </source>
</evidence>
<dbReference type="RefSeq" id="WP_027952624.1">
    <property type="nucleotide sequence ID" value="NZ_JADU01000026.1"/>
</dbReference>
<dbReference type="InterPro" id="IPR012340">
    <property type="entry name" value="NA-bd_OB-fold"/>
</dbReference>
<keyword evidence="2 8" id="KW-0963">Cytoplasm</keyword>
<dbReference type="InterPro" id="IPR002792">
    <property type="entry name" value="TRAM_dom"/>
</dbReference>
<dbReference type="Proteomes" id="UP001589688">
    <property type="component" value="Unassembled WGS sequence"/>
</dbReference>
<feature type="binding site" evidence="8">
    <location>
        <position position="162"/>
    </location>
    <ligand>
        <name>[4Fe-4S] cluster</name>
        <dbReference type="ChEBI" id="CHEBI:49883"/>
        <label>2</label>
        <note>4Fe-4S-S-AdoMet</note>
    </ligand>
</feature>
<keyword evidence="5 8" id="KW-0479">Metal-binding</keyword>
<dbReference type="PROSITE" id="PS51918">
    <property type="entry name" value="RADICAL_SAM"/>
    <property type="match status" value="1"/>
</dbReference>
<organism evidence="12 13">
    <name type="scientific">Hallella seregens ATCC 51272</name>
    <dbReference type="NCBI Taxonomy" id="1336250"/>
    <lineage>
        <taxon>Bacteria</taxon>
        <taxon>Pseudomonadati</taxon>
        <taxon>Bacteroidota</taxon>
        <taxon>Bacteroidia</taxon>
        <taxon>Bacteroidales</taxon>
        <taxon>Prevotellaceae</taxon>
        <taxon>Hallella</taxon>
    </lineage>
</organism>
<keyword evidence="12" id="KW-0689">Ribosomal protein</keyword>